<evidence type="ECO:0000313" key="8">
    <source>
        <dbReference type="Proteomes" id="UP000245431"/>
    </source>
</evidence>
<dbReference type="InterPro" id="IPR011639">
    <property type="entry name" value="MethylTrfase_TaqI-like_dom"/>
</dbReference>
<geneLocation type="plasmid" evidence="8">
    <name>pve_Plasmid</name>
</geneLocation>
<dbReference type="GO" id="GO:0006304">
    <property type="term" value="P:DNA modification"/>
    <property type="evidence" value="ECO:0007669"/>
    <property type="project" value="InterPro"/>
</dbReference>
<dbReference type="Pfam" id="PF07669">
    <property type="entry name" value="Eco57I"/>
    <property type="match status" value="1"/>
</dbReference>
<protein>
    <recommendedName>
        <fullName evidence="1">site-specific DNA-methyltransferase (adenine-specific)</fullName>
        <ecNumber evidence="1">2.1.1.72</ecNumber>
    </recommendedName>
</protein>
<dbReference type="InterPro" id="IPR029063">
    <property type="entry name" value="SAM-dependent_MTases_sf"/>
</dbReference>
<sequence length="1174" mass="132212">MTRQPLDKTLRRVLEATVVKARDIAEQAASQAIKRLGVGDAKPADYLNDEQRKLRTCLRAHGRQLGDSKDANGQQSIRKLVTEVAYEHWHRMLFARFLEQNNLLMYDEYTQLTLAECNELVQDTDVARDELERRCQSGWELAGVLASKMLPQIFRIDSPVFELELAPEHQRSLEQLVIGLALETFQAQDSLGWVYQFWQSKRKEEVNKSEVKIGADELSPVTQLFTEPYMVSFLLDNSLGAWWAGQHLSDSDWQQAGSEQELRDKAAIPSVPLSYLRFVKDESSQQWQPASGTFDAWPKQLSEVKALDPCCGSGHFLVAAFLMLVPMRMQAENLTAQQAIDRVLSENLHGLELDQRCVELAAFAVALEAWRYPDAGGYRSLPELHLACSGLSIAAARDEWKELSRKAGKQNLTIALDWMYQTFQDAPVLGSLINPRRSKAAQIAQWSELQQLLGEALSQEQSKQQSEVDAEASAYNNRLEAGIIAQGLAKAAELLSGQYTWVITNVPYLKKAKHTNELSSFCDEFYPEAKADLATVFLDRCLELCVYGGTASIVLPQNWLFLTTYRKFREKLLQNDSLHLIARLGPGAFETISGEVVKAILINLSRGNAVGQSADLLHSGDRGNWIRGVDVSGLRSAVEKAEGLITDQLKTAGQSIQLANIDSYISFGGEEIADRLGQYADGLAGILNGDSPRFLKLFWEIIDRGGLWSFQQTTQKASGHFGGLHNLVFYDELNGHLREERWIRRERLHDSDQRGQSVFGKKGVAVSSMGKLPVSLFLGSRYDSNVATVVPKSEGVLKAIWCFSFSDEYNDAVRVIDQALKVTNATLVKVPFDLDHWTKVAEERYPNGLPQPYSNDPTQWIFHGHPCGSVIWDEQAKWTVHGELRVDDSVLQVAVARLLGYHWPAELDADMELATEQREWVQHCQELDAFADDDGIVCLPAVRGEKAADQRLEALLQGAYGDTWTTPLKNRLLDTVGSKSLSLWLRDKFFEQHCKLFQHRPFIWHIWDGLNDGFSALVNYYKLDKAGLERLIYTYLGDWIRTQQAGMANGEDGAQERLLAAEALKRELEAILEGETPYDIFVRWKPLAEQSIGWAPDLNDGVRLNSRPFLYARDVGKKGAGILRWAPNIKWAKDRGKDVESAPWYTLGLQYDEGEGARINDHHLTLAEKRKARD</sequence>
<evidence type="ECO:0000256" key="4">
    <source>
        <dbReference type="ARBA" id="ARBA00022691"/>
    </source>
</evidence>
<proteinExistence type="predicted"/>
<evidence type="ECO:0000259" key="6">
    <source>
        <dbReference type="Pfam" id="PF07669"/>
    </source>
</evidence>
<dbReference type="GO" id="GO:0009007">
    <property type="term" value="F:site-specific DNA-methyltransferase (adenine-specific) activity"/>
    <property type="evidence" value="ECO:0007669"/>
    <property type="project" value="UniProtKB-EC"/>
</dbReference>
<dbReference type="GO" id="GO:0032259">
    <property type="term" value="P:methylation"/>
    <property type="evidence" value="ECO:0007669"/>
    <property type="project" value="UniProtKB-KW"/>
</dbReference>
<dbReference type="Gene3D" id="3.40.50.150">
    <property type="entry name" value="Vaccinia Virus protein VP39"/>
    <property type="match status" value="1"/>
</dbReference>
<gene>
    <name evidence="7" type="ORF">PVE_P0104</name>
</gene>
<dbReference type="SUPFAM" id="SSF53335">
    <property type="entry name" value="S-adenosyl-L-methionine-dependent methyltransferases"/>
    <property type="match status" value="1"/>
</dbReference>
<evidence type="ECO:0000256" key="5">
    <source>
        <dbReference type="ARBA" id="ARBA00047942"/>
    </source>
</evidence>
<keyword evidence="7" id="KW-0614">Plasmid</keyword>
<keyword evidence="4" id="KW-0949">S-adenosyl-L-methionine</keyword>
<comment type="catalytic activity">
    <reaction evidence="5">
        <text>a 2'-deoxyadenosine in DNA + S-adenosyl-L-methionine = an N(6)-methyl-2'-deoxyadenosine in DNA + S-adenosyl-L-homocysteine + H(+)</text>
        <dbReference type="Rhea" id="RHEA:15197"/>
        <dbReference type="Rhea" id="RHEA-COMP:12418"/>
        <dbReference type="Rhea" id="RHEA-COMP:12419"/>
        <dbReference type="ChEBI" id="CHEBI:15378"/>
        <dbReference type="ChEBI" id="CHEBI:57856"/>
        <dbReference type="ChEBI" id="CHEBI:59789"/>
        <dbReference type="ChEBI" id="CHEBI:90615"/>
        <dbReference type="ChEBI" id="CHEBI:90616"/>
        <dbReference type="EC" id="2.1.1.72"/>
    </reaction>
</comment>
<accession>A0A1D3KA14</accession>
<dbReference type="PANTHER" id="PTHR33841:SF1">
    <property type="entry name" value="DNA METHYLTRANSFERASE A"/>
    <property type="match status" value="1"/>
</dbReference>
<keyword evidence="3" id="KW-0808">Transferase</keyword>
<keyword evidence="2" id="KW-0489">Methyltransferase</keyword>
<evidence type="ECO:0000256" key="1">
    <source>
        <dbReference type="ARBA" id="ARBA00011900"/>
    </source>
</evidence>
<dbReference type="InterPro" id="IPR050953">
    <property type="entry name" value="N4_N6_ade-DNA_methylase"/>
</dbReference>
<evidence type="ECO:0000256" key="2">
    <source>
        <dbReference type="ARBA" id="ARBA00022603"/>
    </source>
</evidence>
<feature type="domain" description="Type II methyltransferase M.TaqI-like" evidence="6">
    <location>
        <begin position="346"/>
        <end position="584"/>
    </location>
</feature>
<evidence type="ECO:0000313" key="7">
    <source>
        <dbReference type="EMBL" id="SBW85147.1"/>
    </source>
</evidence>
<dbReference type="EMBL" id="LT599585">
    <property type="protein sequence ID" value="SBW85147.1"/>
    <property type="molecule type" value="Genomic_DNA"/>
</dbReference>
<dbReference type="AlphaFoldDB" id="A0A1D3KA14"/>
<evidence type="ECO:0000256" key="3">
    <source>
        <dbReference type="ARBA" id="ARBA00022679"/>
    </source>
</evidence>
<dbReference type="REBASE" id="162440">
    <property type="entry name" value="PveTEX2ORF104P"/>
</dbReference>
<dbReference type="Proteomes" id="UP000245431">
    <property type="component" value="Plasmid PVE_plasmid"/>
</dbReference>
<name>A0A1D3KA14_PSEVE</name>
<dbReference type="PRINTS" id="PR00507">
    <property type="entry name" value="N12N6MTFRASE"/>
</dbReference>
<dbReference type="EC" id="2.1.1.72" evidence="1"/>
<organism evidence="7 8">
    <name type="scientific">Pseudomonas veronii 1YdBTEX2</name>
    <dbReference type="NCBI Taxonomy" id="1295141"/>
    <lineage>
        <taxon>Bacteria</taxon>
        <taxon>Pseudomonadati</taxon>
        <taxon>Pseudomonadota</taxon>
        <taxon>Gammaproteobacteria</taxon>
        <taxon>Pseudomonadales</taxon>
        <taxon>Pseudomonadaceae</taxon>
        <taxon>Pseudomonas</taxon>
    </lineage>
</organism>
<reference evidence="8" key="1">
    <citation type="submission" date="2016-07" db="EMBL/GenBank/DDBJ databases">
        <authorList>
            <person name="Florea S."/>
            <person name="Webb J.S."/>
            <person name="Jaromczyk J."/>
            <person name="Schardl C.L."/>
        </authorList>
    </citation>
    <scope>NUCLEOTIDE SEQUENCE [LARGE SCALE GENOMIC DNA]</scope>
    <source>
        <strain evidence="8">1YdBTEX2</strain>
        <plasmid evidence="8">Plasmid pve_Plasmid</plasmid>
    </source>
</reference>
<dbReference type="PANTHER" id="PTHR33841">
    <property type="entry name" value="DNA METHYLTRANSFERASE YEEA-RELATED"/>
    <property type="match status" value="1"/>
</dbReference>